<dbReference type="AlphaFoldDB" id="A0A364RDM6"/>
<dbReference type="EMBL" id="QMDV01000003">
    <property type="protein sequence ID" value="RAU82266.1"/>
    <property type="molecule type" value="Genomic_DNA"/>
</dbReference>
<comment type="caution">
    <text evidence="2">The sequence shown here is derived from an EMBL/GenBank/DDBJ whole genome shotgun (WGS) entry which is preliminary data.</text>
</comment>
<feature type="transmembrane region" description="Helical" evidence="1">
    <location>
        <begin position="73"/>
        <end position="94"/>
    </location>
</feature>
<keyword evidence="3" id="KW-1185">Reference proteome</keyword>
<organism evidence="2 3">
    <name type="scientific">Pontibacter arcticus</name>
    <dbReference type="NCBI Taxonomy" id="2080288"/>
    <lineage>
        <taxon>Bacteria</taxon>
        <taxon>Pseudomonadati</taxon>
        <taxon>Bacteroidota</taxon>
        <taxon>Cytophagia</taxon>
        <taxon>Cytophagales</taxon>
        <taxon>Hymenobacteraceae</taxon>
        <taxon>Pontibacter</taxon>
    </lineage>
</organism>
<reference evidence="2 3" key="1">
    <citation type="submission" date="2018-06" db="EMBL/GenBank/DDBJ databases">
        <authorList>
            <person name="Liu Z.-W."/>
        </authorList>
    </citation>
    <scope>NUCLEOTIDE SEQUENCE [LARGE SCALE GENOMIC DNA]</scope>
    <source>
        <strain evidence="2 3">2b14</strain>
    </source>
</reference>
<reference evidence="2 3" key="2">
    <citation type="submission" date="2018-07" db="EMBL/GenBank/DDBJ databases">
        <title>Pontibacter sp. 2b14 genomic sequence and assembly.</title>
        <authorList>
            <person name="Du Z.-J."/>
        </authorList>
    </citation>
    <scope>NUCLEOTIDE SEQUENCE [LARGE SCALE GENOMIC DNA]</scope>
    <source>
        <strain evidence="2 3">2b14</strain>
    </source>
</reference>
<evidence type="ECO:0000313" key="2">
    <source>
        <dbReference type="EMBL" id="RAU82266.1"/>
    </source>
</evidence>
<feature type="transmembrane region" description="Helical" evidence="1">
    <location>
        <begin position="106"/>
        <end position="130"/>
    </location>
</feature>
<gene>
    <name evidence="2" type="ORF">DP923_10765</name>
</gene>
<name>A0A364RDM6_9BACT</name>
<evidence type="ECO:0008006" key="4">
    <source>
        <dbReference type="Google" id="ProtNLM"/>
    </source>
</evidence>
<dbReference type="OrthoDB" id="282393at2"/>
<proteinExistence type="predicted"/>
<keyword evidence="1" id="KW-0812">Transmembrane</keyword>
<keyword evidence="1" id="KW-1133">Transmembrane helix</keyword>
<evidence type="ECO:0000256" key="1">
    <source>
        <dbReference type="SAM" id="Phobius"/>
    </source>
</evidence>
<dbReference type="PANTHER" id="PTHR36109:SF2">
    <property type="entry name" value="MEMBRANE PROTEIN"/>
    <property type="match status" value="1"/>
</dbReference>
<evidence type="ECO:0000313" key="3">
    <source>
        <dbReference type="Proteomes" id="UP000251692"/>
    </source>
</evidence>
<sequence length="176" mass="18174">MTNNTDNAGMMTAMFKDRESAELAYTELRARGYDKDDINVVMSDEGRKRHFGDDTEDTELGNKSLEGAGAGSAIGGTLGAIIGAVAAIGTSIAIPGLGLIVAGPLAAGLAGAGAGGLTGGLIGALVGAGIPEERAKIYESGIKEGNIVVGFRPHSAEDARYFEQHFQSNRGEHIYY</sequence>
<dbReference type="Proteomes" id="UP000251692">
    <property type="component" value="Unassembled WGS sequence"/>
</dbReference>
<keyword evidence="1" id="KW-0472">Membrane</keyword>
<accession>A0A364RDM6</accession>
<dbReference type="PANTHER" id="PTHR36109">
    <property type="entry name" value="MEMBRANE PROTEIN-RELATED"/>
    <property type="match status" value="1"/>
</dbReference>
<dbReference type="InterPro" id="IPR052948">
    <property type="entry name" value="Low_temp-induced_all0457"/>
</dbReference>
<dbReference type="RefSeq" id="WP_112305859.1">
    <property type="nucleotide sequence ID" value="NZ_QMDV01000003.1"/>
</dbReference>
<protein>
    <recommendedName>
        <fullName evidence="4">Heat induced stress protein YflT</fullName>
    </recommendedName>
</protein>